<dbReference type="Proteomes" id="UP000176705">
    <property type="component" value="Unassembled WGS sequence"/>
</dbReference>
<dbReference type="InterPro" id="IPR036291">
    <property type="entry name" value="NAD(P)-bd_dom_sf"/>
</dbReference>
<dbReference type="AlphaFoldDB" id="A0A1G2LA87"/>
<dbReference type="Gene3D" id="3.40.50.720">
    <property type="entry name" value="NAD(P)-binding Rossmann-like Domain"/>
    <property type="match status" value="1"/>
</dbReference>
<evidence type="ECO:0008006" key="6">
    <source>
        <dbReference type="Google" id="ProtNLM"/>
    </source>
</evidence>
<reference evidence="4 5" key="1">
    <citation type="journal article" date="2016" name="Nat. Commun.">
        <title>Thousands of microbial genomes shed light on interconnected biogeochemical processes in an aquifer system.</title>
        <authorList>
            <person name="Anantharaman K."/>
            <person name="Brown C.T."/>
            <person name="Hug L.A."/>
            <person name="Sharon I."/>
            <person name="Castelle C.J."/>
            <person name="Probst A.J."/>
            <person name="Thomas B.C."/>
            <person name="Singh A."/>
            <person name="Wilkins M.J."/>
            <person name="Karaoz U."/>
            <person name="Brodie E.L."/>
            <person name="Williams K.H."/>
            <person name="Hubbard S.S."/>
            <person name="Banfield J.F."/>
        </authorList>
    </citation>
    <scope>NUCLEOTIDE SEQUENCE [LARGE SCALE GENOMIC DNA]</scope>
</reference>
<dbReference type="PANTHER" id="PTHR43750:SF3">
    <property type="entry name" value="UDP-GLUCOSE 6-DEHYDROGENASE TUAD"/>
    <property type="match status" value="1"/>
</dbReference>
<organism evidence="4 5">
    <name type="scientific">Candidatus Sungbacteria bacterium RIFCSPLOWO2_01_FULL_59_16</name>
    <dbReference type="NCBI Taxonomy" id="1802280"/>
    <lineage>
        <taxon>Bacteria</taxon>
        <taxon>Candidatus Sungiibacteriota</taxon>
    </lineage>
</organism>
<dbReference type="PROSITE" id="PS51257">
    <property type="entry name" value="PROKAR_LIPOPROTEIN"/>
    <property type="match status" value="1"/>
</dbReference>
<comment type="caution">
    <text evidence="4">The sequence shown here is derived from an EMBL/GenBank/DDBJ whole genome shotgun (WGS) entry which is preliminary data.</text>
</comment>
<dbReference type="PANTHER" id="PTHR43750">
    <property type="entry name" value="UDP-GLUCOSE 6-DEHYDROGENASE TUAD"/>
    <property type="match status" value="1"/>
</dbReference>
<dbReference type="InterPro" id="IPR008927">
    <property type="entry name" value="6-PGluconate_DH-like_C_sf"/>
</dbReference>
<dbReference type="Pfam" id="PF00984">
    <property type="entry name" value="UDPG_MGDP_dh"/>
    <property type="match status" value="1"/>
</dbReference>
<feature type="domain" description="UDP-glucose/GDP-mannose dehydrogenase N-terminal" evidence="3">
    <location>
        <begin position="41"/>
        <end position="137"/>
    </location>
</feature>
<dbReference type="SUPFAM" id="SSF48179">
    <property type="entry name" value="6-phosphogluconate dehydrogenase C-terminal domain-like"/>
    <property type="match status" value="1"/>
</dbReference>
<evidence type="ECO:0000256" key="1">
    <source>
        <dbReference type="ARBA" id="ARBA00006601"/>
    </source>
</evidence>
<dbReference type="EMBL" id="MHQS01000015">
    <property type="protein sequence ID" value="OHA08528.1"/>
    <property type="molecule type" value="Genomic_DNA"/>
</dbReference>
<gene>
    <name evidence="4" type="ORF">A3B37_00305</name>
</gene>
<name>A0A1G2LA87_9BACT</name>
<dbReference type="GO" id="GO:0016616">
    <property type="term" value="F:oxidoreductase activity, acting on the CH-OH group of donors, NAD or NADP as acceptor"/>
    <property type="evidence" value="ECO:0007669"/>
    <property type="project" value="InterPro"/>
</dbReference>
<accession>A0A1G2LA87</accession>
<dbReference type="GO" id="GO:0051287">
    <property type="term" value="F:NAD binding"/>
    <property type="evidence" value="ECO:0007669"/>
    <property type="project" value="InterPro"/>
</dbReference>
<dbReference type="Gene3D" id="1.10.1040.10">
    <property type="entry name" value="N-(1-d-carboxylethyl)-l-norvaline Dehydrogenase, domain 2"/>
    <property type="match status" value="1"/>
</dbReference>
<evidence type="ECO:0000313" key="4">
    <source>
        <dbReference type="EMBL" id="OHA08528.1"/>
    </source>
</evidence>
<dbReference type="InterPro" id="IPR013328">
    <property type="entry name" value="6PGD_dom2"/>
</dbReference>
<evidence type="ECO:0000313" key="5">
    <source>
        <dbReference type="Proteomes" id="UP000176705"/>
    </source>
</evidence>
<sequence length="278" mass="30530">MNRVSIGIIGVGMVGGACARWFESAGHPVFRFDTKGIGSMEEVNKAEVIFIAVPTPFDEATSRFDGSAVEQSVAGTSGSKVIVIKSTVLPGTTEQLQAAHPGHRILFSPEFLTEATADEDVAHPKINLVGYTGVSKEAAPEVMALFARAPFERILPSREAELFKYLRNSFFAAKVVFFNQMYDLCERLGLDYEAIRECVANDSWIGGTHTAVWHKGYRGYGGKCLPKDVRSLIQFSGEQGIEQKLLKMVEEINAALSATKPQEDATHQRIANPLRIYE</sequence>
<dbReference type="SUPFAM" id="SSF51735">
    <property type="entry name" value="NAD(P)-binding Rossmann-fold domains"/>
    <property type="match status" value="1"/>
</dbReference>
<evidence type="ECO:0000259" key="3">
    <source>
        <dbReference type="Pfam" id="PF03721"/>
    </source>
</evidence>
<proteinExistence type="inferred from homology"/>
<evidence type="ECO:0000259" key="2">
    <source>
        <dbReference type="Pfam" id="PF00984"/>
    </source>
</evidence>
<feature type="domain" description="UDP-glucose/GDP-mannose dehydrogenase dimerisation" evidence="2">
    <location>
        <begin position="158"/>
        <end position="254"/>
    </location>
</feature>
<dbReference type="InterPro" id="IPR001732">
    <property type="entry name" value="UDP-Glc/GDP-Man_DH_N"/>
</dbReference>
<dbReference type="Pfam" id="PF03721">
    <property type="entry name" value="UDPG_MGDP_dh_N"/>
    <property type="match status" value="1"/>
</dbReference>
<comment type="similarity">
    <text evidence="1">Belongs to the UDP-glucose/GDP-mannose dehydrogenase family.</text>
</comment>
<dbReference type="STRING" id="1802280.A3B37_00305"/>
<dbReference type="InterPro" id="IPR014026">
    <property type="entry name" value="UDP-Glc/GDP-Man_DH_dimer"/>
</dbReference>
<protein>
    <recommendedName>
        <fullName evidence="6">UDP-glucose/GDP-mannose dehydrogenase dimerisation domain-containing protein</fullName>
    </recommendedName>
</protein>